<dbReference type="GO" id="GO:0051118">
    <property type="term" value="F:glucan endo-1,3-alpha-glucosidase activity"/>
    <property type="evidence" value="ECO:0007669"/>
    <property type="project" value="InterPro"/>
</dbReference>
<dbReference type="Pfam" id="PF03659">
    <property type="entry name" value="Glyco_hydro_71"/>
    <property type="match status" value="1"/>
</dbReference>
<protein>
    <submittedName>
        <fullName evidence="1">Uncharacterized protein</fullName>
    </submittedName>
</protein>
<evidence type="ECO:0000313" key="1">
    <source>
        <dbReference type="EMBL" id="GFF32838.1"/>
    </source>
</evidence>
<accession>A0A8H3RPH4</accession>
<dbReference type="EMBL" id="BLKC01000019">
    <property type="protein sequence ID" value="GFF32838.1"/>
    <property type="molecule type" value="Genomic_DNA"/>
</dbReference>
<organism evidence="1 2">
    <name type="scientific">Aspergillus udagawae</name>
    <dbReference type="NCBI Taxonomy" id="91492"/>
    <lineage>
        <taxon>Eukaryota</taxon>
        <taxon>Fungi</taxon>
        <taxon>Dikarya</taxon>
        <taxon>Ascomycota</taxon>
        <taxon>Pezizomycotina</taxon>
        <taxon>Eurotiomycetes</taxon>
        <taxon>Eurotiomycetidae</taxon>
        <taxon>Eurotiales</taxon>
        <taxon>Aspergillaceae</taxon>
        <taxon>Aspergillus</taxon>
        <taxon>Aspergillus subgen. Fumigati</taxon>
    </lineage>
</organism>
<dbReference type="Gene3D" id="3.20.20.80">
    <property type="entry name" value="Glycosidases"/>
    <property type="match status" value="1"/>
</dbReference>
<dbReference type="AlphaFoldDB" id="A0A8H3RPH4"/>
<proteinExistence type="predicted"/>
<evidence type="ECO:0000313" key="2">
    <source>
        <dbReference type="Proteomes" id="UP000465221"/>
    </source>
</evidence>
<dbReference type="Proteomes" id="UP000465221">
    <property type="component" value="Unassembled WGS sequence"/>
</dbReference>
<gene>
    <name evidence="1" type="ORF">IFM46972_03694</name>
</gene>
<comment type="caution">
    <text evidence="1">The sequence shown here is derived from an EMBL/GenBank/DDBJ whole genome shotgun (WGS) entry which is preliminary data.</text>
</comment>
<reference evidence="1 2" key="1">
    <citation type="submission" date="2020-01" db="EMBL/GenBank/DDBJ databases">
        <title>Draft genome sequence of Aspergillus udagawae IFM 46972.</title>
        <authorList>
            <person name="Takahashi H."/>
            <person name="Yaguchi T."/>
        </authorList>
    </citation>
    <scope>NUCLEOTIDE SEQUENCE [LARGE SCALE GENOMIC DNA]</scope>
    <source>
        <strain evidence="1 2">IFM 46972</strain>
    </source>
</reference>
<sequence length="108" mass="12132">MVVASELFGLDPMLEFVKIISWNDYGESHYISPICENALAALNIGKALYNYVSGYPHDAWRDMLPFLIDLYKTRSAIMGSSSYIAIFWYYPNPLDYCSAAGITLNTAS</sequence>
<dbReference type="InterPro" id="IPR005197">
    <property type="entry name" value="Glyco_hydro_71"/>
</dbReference>
<name>A0A8H3RPH4_9EURO</name>